<dbReference type="Proteomes" id="UP001575181">
    <property type="component" value="Unassembled WGS sequence"/>
</dbReference>
<evidence type="ECO:0000313" key="5">
    <source>
        <dbReference type="Proteomes" id="UP001575181"/>
    </source>
</evidence>
<gene>
    <name evidence="4" type="ORF">ACERLL_17480</name>
</gene>
<dbReference type="PANTHER" id="PTHR38340:SF1">
    <property type="entry name" value="S-LAYER PROTEIN"/>
    <property type="match status" value="1"/>
</dbReference>
<reference evidence="4 5" key="1">
    <citation type="submission" date="2024-08" db="EMBL/GenBank/DDBJ databases">
        <title>Whole-genome sequencing of halo(alkali)philic microorganisms from hypersaline lakes.</title>
        <authorList>
            <person name="Sorokin D.Y."/>
            <person name="Merkel A.Y."/>
            <person name="Messina E."/>
            <person name="Yakimov M."/>
        </authorList>
    </citation>
    <scope>NUCLEOTIDE SEQUENCE [LARGE SCALE GENOMIC DNA]</scope>
    <source>
        <strain evidence="4 5">Cl-TMA</strain>
    </source>
</reference>
<name>A0ABV4U186_9GAMM</name>
<keyword evidence="2" id="KW-0964">Secreted</keyword>
<dbReference type="RefSeq" id="WP_373657390.1">
    <property type="nucleotide sequence ID" value="NZ_JBGUAW010000021.1"/>
</dbReference>
<dbReference type="PRINTS" id="PR00313">
    <property type="entry name" value="CABNDNGRPT"/>
</dbReference>
<dbReference type="EMBL" id="JBGUAW010000021">
    <property type="protein sequence ID" value="MFA9462594.1"/>
    <property type="molecule type" value="Genomic_DNA"/>
</dbReference>
<dbReference type="Gene3D" id="2.150.10.10">
    <property type="entry name" value="Serralysin-like metalloprotease, C-terminal"/>
    <property type="match status" value="5"/>
</dbReference>
<comment type="caution">
    <text evidence="4">The sequence shown here is derived from an EMBL/GenBank/DDBJ whole genome shotgun (WGS) entry which is preliminary data.</text>
</comment>
<keyword evidence="3" id="KW-0106">Calcium</keyword>
<evidence type="ECO:0000256" key="2">
    <source>
        <dbReference type="ARBA" id="ARBA00022525"/>
    </source>
</evidence>
<sequence>MHIEGFDPDDPYGQFPIDTFRFSGGAELTYRDLLARGFDLYGTVGDDVIRGTVLNDRIRGKAGDDRLIGKAGDDRLIGGAGVDVLEGGIGTDRADYSRSSARVSVNLATGSAIGGTAAGDTLSGIEGLIGSAYGDSLTGDLGDNPLVGRAGDDRLLGGRGDDRLAPGAGQDLLFGGWGTDTADYSGAASGTRVDLALGYARKDGETDVLASIEAAQGSAHADALNGDWGENYLAGGAGDDRLAGRAGADELVGGAGNDIADYRGSWVGVSVDLAGDTALGGTARGDSLTGIESLAGSRRGDRLAGDDGANVLAGRYGKDHLDGAIGTDWLRAGIGWDSAEGGAGNDALEGGYGRDSLVGGVGNDLLAGGVGNDEVSTGGGANMVLHNRDGGRDRVDAAGTDRLTVSLGGGIALEDLSLTRHRNDLILNIGERVNKAGPRSAPWGKALGLGEEVIFEDWYASASCRPDSVTLQMVTEATGSYDPNADKTRLRDKLNRYDFTKIVEAFDQAKGGRGRRWDVMDSALANHLEGSDTEALGGELVHRYGVKGSLEGVSRRTVLATLADERFGEEPQSLKGTSSG</sequence>
<evidence type="ECO:0000256" key="1">
    <source>
        <dbReference type="ARBA" id="ARBA00004613"/>
    </source>
</evidence>
<dbReference type="InterPro" id="IPR050557">
    <property type="entry name" value="RTX_toxin/Mannuronan_C5-epim"/>
</dbReference>
<accession>A0ABV4U186</accession>
<evidence type="ECO:0000256" key="3">
    <source>
        <dbReference type="ARBA" id="ARBA00022837"/>
    </source>
</evidence>
<keyword evidence="5" id="KW-1185">Reference proteome</keyword>
<organism evidence="4 5">
    <name type="scientific">Thiohalorhabdus methylotrophus</name>
    <dbReference type="NCBI Taxonomy" id="3242694"/>
    <lineage>
        <taxon>Bacteria</taxon>
        <taxon>Pseudomonadati</taxon>
        <taxon>Pseudomonadota</taxon>
        <taxon>Gammaproteobacteria</taxon>
        <taxon>Thiohalorhabdales</taxon>
        <taxon>Thiohalorhabdaceae</taxon>
        <taxon>Thiohalorhabdus</taxon>
    </lineage>
</organism>
<dbReference type="SUPFAM" id="SSF51120">
    <property type="entry name" value="beta-Roll"/>
    <property type="match status" value="4"/>
</dbReference>
<evidence type="ECO:0000313" key="4">
    <source>
        <dbReference type="EMBL" id="MFA9462594.1"/>
    </source>
</evidence>
<dbReference type="PROSITE" id="PS00330">
    <property type="entry name" value="HEMOLYSIN_CALCIUM"/>
    <property type="match status" value="6"/>
</dbReference>
<protein>
    <submittedName>
        <fullName evidence="4">Calcium-binding protein</fullName>
    </submittedName>
</protein>
<dbReference type="Pfam" id="PF00353">
    <property type="entry name" value="HemolysinCabind"/>
    <property type="match status" value="5"/>
</dbReference>
<proteinExistence type="predicted"/>
<dbReference type="InterPro" id="IPR001343">
    <property type="entry name" value="Hemolysn_Ca-bd"/>
</dbReference>
<dbReference type="InterPro" id="IPR011049">
    <property type="entry name" value="Serralysin-like_metalloprot_C"/>
</dbReference>
<dbReference type="PANTHER" id="PTHR38340">
    <property type="entry name" value="S-LAYER PROTEIN"/>
    <property type="match status" value="1"/>
</dbReference>
<comment type="subcellular location">
    <subcellularLocation>
        <location evidence="1">Secreted</location>
    </subcellularLocation>
</comment>
<dbReference type="InterPro" id="IPR018511">
    <property type="entry name" value="Hemolysin-typ_Ca-bd_CS"/>
</dbReference>